<dbReference type="Gene3D" id="3.20.20.80">
    <property type="entry name" value="Glycosidases"/>
    <property type="match status" value="1"/>
</dbReference>
<organism evidence="5 6">
    <name type="scientific">Shewanella electrodiphila</name>
    <dbReference type="NCBI Taxonomy" id="934143"/>
    <lineage>
        <taxon>Bacteria</taxon>
        <taxon>Pseudomonadati</taxon>
        <taxon>Pseudomonadota</taxon>
        <taxon>Gammaproteobacteria</taxon>
        <taxon>Alteromonadales</taxon>
        <taxon>Shewanellaceae</taxon>
        <taxon>Shewanella</taxon>
    </lineage>
</organism>
<name>A0ABT0KQ93_9GAMM</name>
<dbReference type="InterPro" id="IPR017853">
    <property type="entry name" value="GH"/>
</dbReference>
<dbReference type="InterPro" id="IPR040669">
    <property type="entry name" value="Agarase_CBM"/>
</dbReference>
<proteinExistence type="predicted"/>
<keyword evidence="2 5" id="KW-0326">Glycosidase</keyword>
<evidence type="ECO:0000259" key="3">
    <source>
        <dbReference type="Pfam" id="PF02449"/>
    </source>
</evidence>
<evidence type="ECO:0000256" key="1">
    <source>
        <dbReference type="ARBA" id="ARBA00022801"/>
    </source>
</evidence>
<gene>
    <name evidence="5" type="ORF">L2737_11885</name>
</gene>
<keyword evidence="6" id="KW-1185">Reference proteome</keyword>
<comment type="caution">
    <text evidence="5">The sequence shown here is derived from an EMBL/GenBank/DDBJ whole genome shotgun (WGS) entry which is preliminary data.</text>
</comment>
<keyword evidence="1 5" id="KW-0378">Hydrolase</keyword>
<feature type="domain" description="Glycoside hydrolase family 42 N-terminal" evidence="3">
    <location>
        <begin position="504"/>
        <end position="670"/>
    </location>
</feature>
<sequence length="789" mass="89068">MKNILSSSLSTIESTKRALLVTSILVAMSGCQSESLNSAITPEPEVESTTNQSMQLIDFDKQIEFINTVAADTQINDGVISVKFKSENNSYSNISFNPDTPWDWSALKDFNLAFDIANTGKHSVQLYLDISDIDGANYTRTVNIPVGSTSNTYYAKMAGHDLATPDGDHKVELNFNSGLRSNPDTWESEEVQFTSMWGKKNLNTKGIAKISLSVQSNLHDKEIILSNIRIRQNPEFNKQFLTHIVDQFGQNNTEDFVGKVNNEAQLENQRVAEAKTLSGKVADGRSQYGGWLAGPKLAATGYFRTEKVNDKWSLVDPDGYLYLATGVDIIRLSNSSTMTGFDFDQQHIIQPTKDNVTPEDSQKLNRVSDAAIASRIKASDTRANMFNWLPTYDEPLGKHFGYRRSAHSGPLKHGETYSFYSANLERKYGNQPQGYMQAWEDTTINRMLDWGFTSLGNWTDPRYYDNNKIPYFANGWIIGNYKTVSSGDDFWGAMPDVFDPEFEARAFETAKVVYEEVKNNPWCVGVFIDNEKSFGRSDSVKSHYGIVVNTLTRDGKDVPTKAAFTAVMKQKYGEIQALNTVWEKEFTSWEAFDRGIDSSINNERQIADYGVLLSAYADKYFSTVEKALQKYMPNHMYLGSRFPDWGMPIEVVKSSAKFVDVVSFNSYKEGLTKKSWKFLEDIDMPSIIGEFHIGAKDSGLYHPGLIHAADQQDRGVMYQDYMNSVIDNPYFIGAHWFQYIDSPITGRAYDGENYNVGFISVTDTPYPYMVEAAKTVNGNMYQRRFGKQE</sequence>
<evidence type="ECO:0000313" key="6">
    <source>
        <dbReference type="Proteomes" id="UP001202134"/>
    </source>
</evidence>
<dbReference type="PROSITE" id="PS51257">
    <property type="entry name" value="PROKAR_LIPOPROTEIN"/>
    <property type="match status" value="1"/>
</dbReference>
<evidence type="ECO:0000256" key="2">
    <source>
        <dbReference type="ARBA" id="ARBA00023295"/>
    </source>
</evidence>
<reference evidence="5 6" key="1">
    <citation type="submission" date="2022-01" db="EMBL/GenBank/DDBJ databases">
        <title>Whole genome-based taxonomy of the Shewanellaceae.</title>
        <authorList>
            <person name="Martin-Rodriguez A.J."/>
        </authorList>
    </citation>
    <scope>NUCLEOTIDE SEQUENCE [LARGE SCALE GENOMIC DNA]</scope>
    <source>
        <strain evidence="5 6">DSM 24955</strain>
    </source>
</reference>
<accession>A0ABT0KQ93</accession>
<evidence type="ECO:0000259" key="4">
    <source>
        <dbReference type="Pfam" id="PF17992"/>
    </source>
</evidence>
<feature type="domain" description="Agarase CBM-like" evidence="4">
    <location>
        <begin position="62"/>
        <end position="241"/>
    </location>
</feature>
<dbReference type="EMBL" id="JAKIKU010000005">
    <property type="protein sequence ID" value="MCL1046026.1"/>
    <property type="molecule type" value="Genomic_DNA"/>
</dbReference>
<dbReference type="GO" id="GO:0004565">
    <property type="term" value="F:beta-galactosidase activity"/>
    <property type="evidence" value="ECO:0007669"/>
    <property type="project" value="UniProtKB-EC"/>
</dbReference>
<dbReference type="EC" id="3.2.1.23" evidence="5"/>
<dbReference type="SUPFAM" id="SSF51445">
    <property type="entry name" value="(Trans)glycosidases"/>
    <property type="match status" value="1"/>
</dbReference>
<dbReference type="InterPro" id="IPR013529">
    <property type="entry name" value="Glyco_hydro_42_N"/>
</dbReference>
<dbReference type="Pfam" id="PF17992">
    <property type="entry name" value="Agarase_CBM"/>
    <property type="match status" value="1"/>
</dbReference>
<evidence type="ECO:0000313" key="5">
    <source>
        <dbReference type="EMBL" id="MCL1046026.1"/>
    </source>
</evidence>
<dbReference type="RefSeq" id="WP_248955839.1">
    <property type="nucleotide sequence ID" value="NZ_JAKIKU010000005.1"/>
</dbReference>
<dbReference type="Proteomes" id="UP001202134">
    <property type="component" value="Unassembled WGS sequence"/>
</dbReference>
<dbReference type="Gene3D" id="2.60.120.430">
    <property type="entry name" value="Galactose-binding lectin"/>
    <property type="match status" value="1"/>
</dbReference>
<dbReference type="Pfam" id="PF02449">
    <property type="entry name" value="Glyco_hydro_42"/>
    <property type="match status" value="1"/>
</dbReference>
<protein>
    <submittedName>
        <fullName evidence="5">Beta-galactosidase</fullName>
        <ecNumber evidence="5">3.2.1.23</ecNumber>
    </submittedName>
</protein>